<feature type="region of interest" description="Disordered" evidence="1">
    <location>
        <begin position="119"/>
        <end position="206"/>
    </location>
</feature>
<dbReference type="EMBL" id="JACXVP010000004">
    <property type="protein sequence ID" value="KAG5611442.1"/>
    <property type="molecule type" value="Genomic_DNA"/>
</dbReference>
<gene>
    <name evidence="2" type="ORF">H5410_022723</name>
</gene>
<sequence length="206" mass="22477">MKLVQHCMSQKDKSRTYAHHFDYQRLLQFLIGLNDSYASNHNRSQILMMTPTPSINQAYSMLISEEGQRSLGKSVQQAGVNEDVAFYSNNKSHYKHGSNSSSSSSSYRPGYIIANVGSSSTGGSISGSNNSIGSDSSFKPKKRGGTAHYAAGEYESQDSHWNKNSAPKASSYAGSSNPASRGLSMSSTVADKEWEDEQKESYDDVT</sequence>
<proteinExistence type="predicted"/>
<dbReference type="Proteomes" id="UP000824120">
    <property type="component" value="Chromosome 4"/>
</dbReference>
<dbReference type="PANTHER" id="PTHR34222">
    <property type="entry name" value="GAG_PRE-INTEGRS DOMAIN-CONTAINING PROTEIN"/>
    <property type="match status" value="1"/>
</dbReference>
<protein>
    <submittedName>
        <fullName evidence="2">Uncharacterized protein</fullName>
    </submittedName>
</protein>
<evidence type="ECO:0000256" key="1">
    <source>
        <dbReference type="SAM" id="MobiDB-lite"/>
    </source>
</evidence>
<accession>A0A9J5ZFK8</accession>
<reference evidence="2 3" key="1">
    <citation type="submission" date="2020-09" db="EMBL/GenBank/DDBJ databases">
        <title>De no assembly of potato wild relative species, Solanum commersonii.</title>
        <authorList>
            <person name="Cho K."/>
        </authorList>
    </citation>
    <scope>NUCLEOTIDE SEQUENCE [LARGE SCALE GENOMIC DNA]</scope>
    <source>
        <strain evidence="2">LZ3.2</strain>
        <tissue evidence="2">Leaf</tissue>
    </source>
</reference>
<evidence type="ECO:0000313" key="2">
    <source>
        <dbReference type="EMBL" id="KAG5611442.1"/>
    </source>
</evidence>
<feature type="compositionally biased region" description="Polar residues" evidence="1">
    <location>
        <begin position="162"/>
        <end position="189"/>
    </location>
</feature>
<feature type="compositionally biased region" description="Low complexity" evidence="1">
    <location>
        <begin position="119"/>
        <end position="137"/>
    </location>
</feature>
<organism evidence="2 3">
    <name type="scientific">Solanum commersonii</name>
    <name type="common">Commerson's wild potato</name>
    <name type="synonym">Commerson's nightshade</name>
    <dbReference type="NCBI Taxonomy" id="4109"/>
    <lineage>
        <taxon>Eukaryota</taxon>
        <taxon>Viridiplantae</taxon>
        <taxon>Streptophyta</taxon>
        <taxon>Embryophyta</taxon>
        <taxon>Tracheophyta</taxon>
        <taxon>Spermatophyta</taxon>
        <taxon>Magnoliopsida</taxon>
        <taxon>eudicotyledons</taxon>
        <taxon>Gunneridae</taxon>
        <taxon>Pentapetalae</taxon>
        <taxon>asterids</taxon>
        <taxon>lamiids</taxon>
        <taxon>Solanales</taxon>
        <taxon>Solanaceae</taxon>
        <taxon>Solanoideae</taxon>
        <taxon>Solaneae</taxon>
        <taxon>Solanum</taxon>
    </lineage>
</organism>
<evidence type="ECO:0000313" key="3">
    <source>
        <dbReference type="Proteomes" id="UP000824120"/>
    </source>
</evidence>
<dbReference type="OrthoDB" id="1306176at2759"/>
<dbReference type="AlphaFoldDB" id="A0A9J5ZFK8"/>
<name>A0A9J5ZFK8_SOLCO</name>
<keyword evidence="3" id="KW-1185">Reference proteome</keyword>
<dbReference type="PANTHER" id="PTHR34222:SF82">
    <property type="entry name" value="CCHC-TYPE DOMAIN-CONTAINING PROTEIN"/>
    <property type="match status" value="1"/>
</dbReference>
<comment type="caution">
    <text evidence="2">The sequence shown here is derived from an EMBL/GenBank/DDBJ whole genome shotgun (WGS) entry which is preliminary data.</text>
</comment>